<dbReference type="AlphaFoldDB" id="A0AAD7JWR2"/>
<evidence type="ECO:0000313" key="2">
    <source>
        <dbReference type="EMBL" id="KAJ7772054.1"/>
    </source>
</evidence>
<dbReference type="InterPro" id="IPR046341">
    <property type="entry name" value="SET_dom_sf"/>
</dbReference>
<protein>
    <recommendedName>
        <fullName evidence="1">SET domain-containing protein</fullName>
    </recommendedName>
</protein>
<evidence type="ECO:0000259" key="1">
    <source>
        <dbReference type="PROSITE" id="PS50280"/>
    </source>
</evidence>
<dbReference type="PANTHER" id="PTHR47332:SF2">
    <property type="entry name" value="SET-6"/>
    <property type="match status" value="1"/>
</dbReference>
<comment type="caution">
    <text evidence="2">The sequence shown here is derived from an EMBL/GenBank/DDBJ whole genome shotgun (WGS) entry which is preliminary data.</text>
</comment>
<dbReference type="InterPro" id="IPR053185">
    <property type="entry name" value="SET_domain_protein"/>
</dbReference>
<dbReference type="InterPro" id="IPR001214">
    <property type="entry name" value="SET_dom"/>
</dbReference>
<evidence type="ECO:0000313" key="3">
    <source>
        <dbReference type="Proteomes" id="UP001215280"/>
    </source>
</evidence>
<proteinExistence type="predicted"/>
<dbReference type="Proteomes" id="UP001215280">
    <property type="component" value="Unassembled WGS sequence"/>
</dbReference>
<sequence length="361" mass="39416">MKRGFLNNSKAMTRPLGPALAETPKRIQFEPIQLGEIEPGKEVEKAEKIEKFPIGEVNVEMPEGYGRVPLQYQERDPREGSMPDAMTITFTTVPTGAGPDSDEPFTEPAYRMSSTPDGKGTGLFSTRALTKGDRILTERPLYVGARGIATPYPAVFTRAQFHQHGLNEMEKSVALSISRMRPEAKMAFMALKNSHQEDGSGPLTGIGRTNGICLDADLRPGVEGKLRRSPTVTSSSSCSPSTHPSFDVLSFSYQLFAVRDIAAGEELTFQNIDVMQSTAARGEALKPYDFVCTCASCNDPKSDARRAAIKATGAPSVHMWLFNHPLPDDWVIAKCREQARLNDQGVLKALLDPANTAADPR</sequence>
<name>A0AAD7JWR2_9AGAR</name>
<feature type="domain" description="SET" evidence="1">
    <location>
        <begin position="108"/>
        <end position="272"/>
    </location>
</feature>
<dbReference type="Gene3D" id="2.170.270.10">
    <property type="entry name" value="SET domain"/>
    <property type="match status" value="1"/>
</dbReference>
<gene>
    <name evidence="2" type="ORF">DFH07DRAFT_953337</name>
</gene>
<keyword evidence="3" id="KW-1185">Reference proteome</keyword>
<accession>A0AAD7JWR2</accession>
<dbReference type="Pfam" id="PF00856">
    <property type="entry name" value="SET"/>
    <property type="match status" value="1"/>
</dbReference>
<organism evidence="2 3">
    <name type="scientific">Mycena maculata</name>
    <dbReference type="NCBI Taxonomy" id="230809"/>
    <lineage>
        <taxon>Eukaryota</taxon>
        <taxon>Fungi</taxon>
        <taxon>Dikarya</taxon>
        <taxon>Basidiomycota</taxon>
        <taxon>Agaricomycotina</taxon>
        <taxon>Agaricomycetes</taxon>
        <taxon>Agaricomycetidae</taxon>
        <taxon>Agaricales</taxon>
        <taxon>Marasmiineae</taxon>
        <taxon>Mycenaceae</taxon>
        <taxon>Mycena</taxon>
    </lineage>
</organism>
<dbReference type="EMBL" id="JARJLG010000020">
    <property type="protein sequence ID" value="KAJ7772054.1"/>
    <property type="molecule type" value="Genomic_DNA"/>
</dbReference>
<reference evidence="2" key="1">
    <citation type="submission" date="2023-03" db="EMBL/GenBank/DDBJ databases">
        <title>Massive genome expansion in bonnet fungi (Mycena s.s.) driven by repeated elements and novel gene families across ecological guilds.</title>
        <authorList>
            <consortium name="Lawrence Berkeley National Laboratory"/>
            <person name="Harder C.B."/>
            <person name="Miyauchi S."/>
            <person name="Viragh M."/>
            <person name="Kuo A."/>
            <person name="Thoen E."/>
            <person name="Andreopoulos B."/>
            <person name="Lu D."/>
            <person name="Skrede I."/>
            <person name="Drula E."/>
            <person name="Henrissat B."/>
            <person name="Morin E."/>
            <person name="Kohler A."/>
            <person name="Barry K."/>
            <person name="LaButti K."/>
            <person name="Morin E."/>
            <person name="Salamov A."/>
            <person name="Lipzen A."/>
            <person name="Mereny Z."/>
            <person name="Hegedus B."/>
            <person name="Baldrian P."/>
            <person name="Stursova M."/>
            <person name="Weitz H."/>
            <person name="Taylor A."/>
            <person name="Grigoriev I.V."/>
            <person name="Nagy L.G."/>
            <person name="Martin F."/>
            <person name="Kauserud H."/>
        </authorList>
    </citation>
    <scope>NUCLEOTIDE SEQUENCE</scope>
    <source>
        <strain evidence="2">CBHHK188m</strain>
    </source>
</reference>
<dbReference type="PANTHER" id="PTHR47332">
    <property type="entry name" value="SET DOMAIN-CONTAINING PROTEIN 5"/>
    <property type="match status" value="1"/>
</dbReference>
<dbReference type="PROSITE" id="PS50280">
    <property type="entry name" value="SET"/>
    <property type="match status" value="1"/>
</dbReference>
<dbReference type="SUPFAM" id="SSF82199">
    <property type="entry name" value="SET domain"/>
    <property type="match status" value="1"/>
</dbReference>